<dbReference type="RefSeq" id="WP_182592032.1">
    <property type="nucleotide sequence ID" value="NZ_JACJIM010000003.1"/>
</dbReference>
<dbReference type="SUPFAM" id="SSF47413">
    <property type="entry name" value="lambda repressor-like DNA-binding domains"/>
    <property type="match status" value="1"/>
</dbReference>
<gene>
    <name evidence="2" type="ORF">GGQ91_002478</name>
</gene>
<dbReference type="Proteomes" id="UP000565455">
    <property type="component" value="Unassembled WGS sequence"/>
</dbReference>
<dbReference type="GeneID" id="96604183"/>
<dbReference type="InterPro" id="IPR001387">
    <property type="entry name" value="Cro/C1-type_HTH"/>
</dbReference>
<keyword evidence="3" id="KW-1185">Reference proteome</keyword>
<dbReference type="PROSITE" id="PS50943">
    <property type="entry name" value="HTH_CROC1"/>
    <property type="match status" value="1"/>
</dbReference>
<dbReference type="InterPro" id="IPR010982">
    <property type="entry name" value="Lambda_DNA-bd_dom_sf"/>
</dbReference>
<sequence length="124" mass="13215">MAGQPATDVDVRIGERICAARIRARLTQRTLAAAISVSAAQLQKYEKGTNRISAIALSIIAKLTGAPIASFFDEPETPAPLTAPQTVDRAREHLLRAADLYVEARLVAGKVASRRALNLVPEAA</sequence>
<reference evidence="2 3" key="1">
    <citation type="submission" date="2020-08" db="EMBL/GenBank/DDBJ databases">
        <title>Genomic Encyclopedia of Type Strains, Phase IV (KMG-IV): sequencing the most valuable type-strain genomes for metagenomic binning, comparative biology and taxonomic classification.</title>
        <authorList>
            <person name="Goeker M."/>
        </authorList>
    </citation>
    <scope>NUCLEOTIDE SEQUENCE [LARGE SCALE GENOMIC DNA]</scope>
    <source>
        <strain evidence="2 3">DSM 5686</strain>
    </source>
</reference>
<organism evidence="2 3">
    <name type="scientific">Methylobacterium fujisawaense</name>
    <dbReference type="NCBI Taxonomy" id="107400"/>
    <lineage>
        <taxon>Bacteria</taxon>
        <taxon>Pseudomonadati</taxon>
        <taxon>Pseudomonadota</taxon>
        <taxon>Alphaproteobacteria</taxon>
        <taxon>Hyphomicrobiales</taxon>
        <taxon>Methylobacteriaceae</taxon>
        <taxon>Methylobacterium</taxon>
    </lineage>
</organism>
<dbReference type="Gene3D" id="1.10.260.40">
    <property type="entry name" value="lambda repressor-like DNA-binding domains"/>
    <property type="match status" value="1"/>
</dbReference>
<dbReference type="SMART" id="SM00530">
    <property type="entry name" value="HTH_XRE"/>
    <property type="match status" value="1"/>
</dbReference>
<feature type="domain" description="HTH cro/C1-type" evidence="1">
    <location>
        <begin position="19"/>
        <end position="71"/>
    </location>
</feature>
<accession>A0ABR6DAH1</accession>
<evidence type="ECO:0000313" key="3">
    <source>
        <dbReference type="Proteomes" id="UP000565455"/>
    </source>
</evidence>
<name>A0ABR6DAH1_9HYPH</name>
<comment type="caution">
    <text evidence="2">The sequence shown here is derived from an EMBL/GenBank/DDBJ whole genome shotgun (WGS) entry which is preliminary data.</text>
</comment>
<evidence type="ECO:0000313" key="2">
    <source>
        <dbReference type="EMBL" id="MBA9063090.1"/>
    </source>
</evidence>
<dbReference type="CDD" id="cd00093">
    <property type="entry name" value="HTH_XRE"/>
    <property type="match status" value="1"/>
</dbReference>
<dbReference type="EMBL" id="JACJIM010000003">
    <property type="protein sequence ID" value="MBA9063090.1"/>
    <property type="molecule type" value="Genomic_DNA"/>
</dbReference>
<protein>
    <submittedName>
        <fullName evidence="2">Transcriptional regulator with XRE-family HTH domain</fullName>
    </submittedName>
</protein>
<evidence type="ECO:0000259" key="1">
    <source>
        <dbReference type="PROSITE" id="PS50943"/>
    </source>
</evidence>
<proteinExistence type="predicted"/>
<dbReference type="Pfam" id="PF01381">
    <property type="entry name" value="HTH_3"/>
    <property type="match status" value="1"/>
</dbReference>